<name>A0A2K3K5Y2_TRIPR</name>
<proteinExistence type="predicted"/>
<comment type="caution">
    <text evidence="1">The sequence shown here is derived from an EMBL/GenBank/DDBJ whole genome shotgun (WGS) entry which is preliminary data.</text>
</comment>
<dbReference type="ExpressionAtlas" id="A0A2K3K5Y2">
    <property type="expression patterns" value="baseline"/>
</dbReference>
<organism evidence="1 2">
    <name type="scientific">Trifolium pratense</name>
    <name type="common">Red clover</name>
    <dbReference type="NCBI Taxonomy" id="57577"/>
    <lineage>
        <taxon>Eukaryota</taxon>
        <taxon>Viridiplantae</taxon>
        <taxon>Streptophyta</taxon>
        <taxon>Embryophyta</taxon>
        <taxon>Tracheophyta</taxon>
        <taxon>Spermatophyta</taxon>
        <taxon>Magnoliopsida</taxon>
        <taxon>eudicotyledons</taxon>
        <taxon>Gunneridae</taxon>
        <taxon>Pentapetalae</taxon>
        <taxon>rosids</taxon>
        <taxon>fabids</taxon>
        <taxon>Fabales</taxon>
        <taxon>Fabaceae</taxon>
        <taxon>Papilionoideae</taxon>
        <taxon>50 kb inversion clade</taxon>
        <taxon>NPAAA clade</taxon>
        <taxon>Hologalegina</taxon>
        <taxon>IRL clade</taxon>
        <taxon>Trifolieae</taxon>
        <taxon>Trifolium</taxon>
    </lineage>
</organism>
<dbReference type="AlphaFoldDB" id="A0A2K3K5Y2"/>
<sequence length="100" mass="12169">MEMKHHAIGEEEKLKNEKNDMRRVNRVDLYVTFESQPMEFKEKNLLQKKPHSSPRWESAFSKSLIGGRWEHLHLYAKFMEFLTYKRKKKDDVFLLSFRPP</sequence>
<dbReference type="Proteomes" id="UP000236291">
    <property type="component" value="Unassembled WGS sequence"/>
</dbReference>
<evidence type="ECO:0000313" key="2">
    <source>
        <dbReference type="Proteomes" id="UP000236291"/>
    </source>
</evidence>
<reference evidence="1 2" key="2">
    <citation type="journal article" date="2017" name="Front. Plant Sci.">
        <title>Gene Classification and Mining of Molecular Markers Useful in Red Clover (Trifolium pratense) Breeding.</title>
        <authorList>
            <person name="Istvanek J."/>
            <person name="Dluhosova J."/>
            <person name="Dluhos P."/>
            <person name="Patkova L."/>
            <person name="Nedelnik J."/>
            <person name="Repkova J."/>
        </authorList>
    </citation>
    <scope>NUCLEOTIDE SEQUENCE [LARGE SCALE GENOMIC DNA]</scope>
    <source>
        <strain evidence="2">cv. Tatra</strain>
        <tissue evidence="1">Young leaves</tissue>
    </source>
</reference>
<gene>
    <name evidence="1" type="ORF">L195_g052577</name>
</gene>
<evidence type="ECO:0000313" key="1">
    <source>
        <dbReference type="EMBL" id="PNX61666.1"/>
    </source>
</evidence>
<dbReference type="EMBL" id="ASHM01085858">
    <property type="protein sequence ID" value="PNX61666.1"/>
    <property type="molecule type" value="Genomic_DNA"/>
</dbReference>
<reference evidence="1 2" key="1">
    <citation type="journal article" date="2014" name="Am. J. Bot.">
        <title>Genome assembly and annotation for red clover (Trifolium pratense; Fabaceae).</title>
        <authorList>
            <person name="Istvanek J."/>
            <person name="Jaros M."/>
            <person name="Krenek A."/>
            <person name="Repkova J."/>
        </authorList>
    </citation>
    <scope>NUCLEOTIDE SEQUENCE [LARGE SCALE GENOMIC DNA]</scope>
    <source>
        <strain evidence="2">cv. Tatra</strain>
        <tissue evidence="1">Young leaves</tissue>
    </source>
</reference>
<protein>
    <submittedName>
        <fullName evidence="1">Uncharacterized protein</fullName>
    </submittedName>
</protein>
<accession>A0A2K3K5Y2</accession>